<proteinExistence type="predicted"/>
<organism evidence="5 6">
    <name type="scientific">Pigmentiphaga kullae</name>
    <dbReference type="NCBI Taxonomy" id="151784"/>
    <lineage>
        <taxon>Bacteria</taxon>
        <taxon>Pseudomonadati</taxon>
        <taxon>Pseudomonadota</taxon>
        <taxon>Betaproteobacteria</taxon>
        <taxon>Burkholderiales</taxon>
        <taxon>Alcaligenaceae</taxon>
        <taxon>Pigmentiphaga</taxon>
    </lineage>
</organism>
<evidence type="ECO:0000256" key="3">
    <source>
        <dbReference type="SAM" id="MobiDB-lite"/>
    </source>
</evidence>
<accession>A0A4Q7NCJ6</accession>
<dbReference type="PANTHER" id="PTHR43800:SF1">
    <property type="entry name" value="PEPTIDYL-LYSINE N-ACETYLTRANSFERASE YJAB"/>
    <property type="match status" value="1"/>
</dbReference>
<protein>
    <submittedName>
        <fullName evidence="5">Putative acetyltransferase</fullName>
    </submittedName>
</protein>
<evidence type="ECO:0000313" key="6">
    <source>
        <dbReference type="Proteomes" id="UP000292445"/>
    </source>
</evidence>
<dbReference type="NCBIfam" id="NF007807">
    <property type="entry name" value="PRK10514.1"/>
    <property type="match status" value="1"/>
</dbReference>
<comment type="caution">
    <text evidence="5">The sequence shown here is derived from an EMBL/GenBank/DDBJ whole genome shotgun (WGS) entry which is preliminary data.</text>
</comment>
<keyword evidence="1 5" id="KW-0808">Transferase</keyword>
<evidence type="ECO:0000313" key="5">
    <source>
        <dbReference type="EMBL" id="RZS80696.1"/>
    </source>
</evidence>
<evidence type="ECO:0000259" key="4">
    <source>
        <dbReference type="PROSITE" id="PS51186"/>
    </source>
</evidence>
<dbReference type="PANTHER" id="PTHR43800">
    <property type="entry name" value="PEPTIDYL-LYSINE N-ACETYLTRANSFERASE YJAB"/>
    <property type="match status" value="1"/>
</dbReference>
<sequence>MPWLYCPVIKIRPSTPQDAPRAIAIWRRAVDATHDFLAPEDRQAIDREVAAFLPDAPLWVAVDDQDRALAFMLLNDGHMEALFVDPDHRGSGLGRALVRHALERCPGLTTDVNEQNAQAIGFYERLGFTPTGRSPRDGRGRPYPLIHLRHPTPTPAG</sequence>
<dbReference type="InterPro" id="IPR000182">
    <property type="entry name" value="GNAT_dom"/>
</dbReference>
<dbReference type="CDD" id="cd04301">
    <property type="entry name" value="NAT_SF"/>
    <property type="match status" value="1"/>
</dbReference>
<dbReference type="PROSITE" id="PS51186">
    <property type="entry name" value="GNAT"/>
    <property type="match status" value="1"/>
</dbReference>
<keyword evidence="6" id="KW-1185">Reference proteome</keyword>
<dbReference type="Gene3D" id="3.40.630.30">
    <property type="match status" value="1"/>
</dbReference>
<dbReference type="Pfam" id="PF13508">
    <property type="entry name" value="Acetyltransf_7"/>
    <property type="match status" value="1"/>
</dbReference>
<evidence type="ECO:0000256" key="2">
    <source>
        <dbReference type="ARBA" id="ARBA00023315"/>
    </source>
</evidence>
<dbReference type="Proteomes" id="UP000292445">
    <property type="component" value="Unassembled WGS sequence"/>
</dbReference>
<feature type="region of interest" description="Disordered" evidence="3">
    <location>
        <begin position="128"/>
        <end position="157"/>
    </location>
</feature>
<dbReference type="InterPro" id="IPR016181">
    <property type="entry name" value="Acyl_CoA_acyltransferase"/>
</dbReference>
<name>A0A4Q7NCJ6_9BURK</name>
<feature type="domain" description="N-acetyltransferase" evidence="4">
    <location>
        <begin position="9"/>
        <end position="150"/>
    </location>
</feature>
<dbReference type="GO" id="GO:0016747">
    <property type="term" value="F:acyltransferase activity, transferring groups other than amino-acyl groups"/>
    <property type="evidence" value="ECO:0007669"/>
    <property type="project" value="InterPro"/>
</dbReference>
<evidence type="ECO:0000256" key="1">
    <source>
        <dbReference type="ARBA" id="ARBA00022679"/>
    </source>
</evidence>
<keyword evidence="2" id="KW-0012">Acyltransferase</keyword>
<dbReference type="AlphaFoldDB" id="A0A4Q7NCJ6"/>
<reference evidence="5 6" key="1">
    <citation type="submission" date="2019-02" db="EMBL/GenBank/DDBJ databases">
        <title>Genomic Encyclopedia of Type Strains, Phase IV (KMG-IV): sequencing the most valuable type-strain genomes for metagenomic binning, comparative biology and taxonomic classification.</title>
        <authorList>
            <person name="Goeker M."/>
        </authorList>
    </citation>
    <scope>NUCLEOTIDE SEQUENCE [LARGE SCALE GENOMIC DNA]</scope>
    <source>
        <strain evidence="5 6">K24</strain>
    </source>
</reference>
<dbReference type="EMBL" id="SGXC01000002">
    <property type="protein sequence ID" value="RZS80696.1"/>
    <property type="molecule type" value="Genomic_DNA"/>
</dbReference>
<gene>
    <name evidence="5" type="ORF">EV675_3308</name>
</gene>
<dbReference type="SUPFAM" id="SSF55729">
    <property type="entry name" value="Acyl-CoA N-acyltransferases (Nat)"/>
    <property type="match status" value="1"/>
</dbReference>